<dbReference type="AlphaFoldDB" id="A0A327Z2V8"/>
<reference evidence="10 11" key="1">
    <citation type="submission" date="2018-06" db="EMBL/GenBank/DDBJ databases">
        <title>Genomic Encyclopedia of Type Strains, Phase III (KMG-III): the genomes of soil and plant-associated and newly described type strains.</title>
        <authorList>
            <person name="Whitman W."/>
        </authorList>
    </citation>
    <scope>NUCLEOTIDE SEQUENCE [LARGE SCALE GENOMIC DNA]</scope>
    <source>
        <strain evidence="10 11">CGMCC 4.7090</strain>
    </source>
</reference>
<dbReference type="InterPro" id="IPR023309">
    <property type="entry name" value="Endo-1-4-beta-glucanase_dom2"/>
</dbReference>
<feature type="signal peptide" evidence="8">
    <location>
        <begin position="1"/>
        <end position="31"/>
    </location>
</feature>
<dbReference type="InterPro" id="IPR012291">
    <property type="entry name" value="CBM2_carb-bd_dom_sf"/>
</dbReference>
<evidence type="ECO:0000256" key="4">
    <source>
        <dbReference type="ARBA" id="ARBA00023277"/>
    </source>
</evidence>
<feature type="active site" description="Proton donor" evidence="7">
    <location>
        <position position="393"/>
    </location>
</feature>
<keyword evidence="1 8" id="KW-0732">Signal</keyword>
<evidence type="ECO:0000256" key="7">
    <source>
        <dbReference type="PIRSR" id="PIRSR600556-1"/>
    </source>
</evidence>
<comment type="caution">
    <text evidence="10">The sequence shown here is derived from an EMBL/GenBank/DDBJ whole genome shotgun (WGS) entry which is preliminary data.</text>
</comment>
<evidence type="ECO:0000256" key="2">
    <source>
        <dbReference type="ARBA" id="ARBA00022801"/>
    </source>
</evidence>
<keyword evidence="5" id="KW-0326">Glycosidase</keyword>
<dbReference type="InterPro" id="IPR008965">
    <property type="entry name" value="CBM2/CBM3_carb-bd_dom_sf"/>
</dbReference>
<protein>
    <submittedName>
        <fullName evidence="10">Cellulose 1,4-beta-cellobiosidase</fullName>
    </submittedName>
</protein>
<evidence type="ECO:0000259" key="9">
    <source>
        <dbReference type="PROSITE" id="PS51173"/>
    </source>
</evidence>
<keyword evidence="3" id="KW-0136">Cellulose degradation</keyword>
<dbReference type="SUPFAM" id="SSF48208">
    <property type="entry name" value="Six-hairpin glycosidases"/>
    <property type="match status" value="1"/>
</dbReference>
<dbReference type="Pfam" id="PF17957">
    <property type="entry name" value="Big_7"/>
    <property type="match status" value="1"/>
</dbReference>
<dbReference type="InterPro" id="IPR008928">
    <property type="entry name" value="6-hairpin_glycosidase_sf"/>
</dbReference>
<dbReference type="InterPro" id="IPR012341">
    <property type="entry name" value="6hp_glycosidase-like_sf"/>
</dbReference>
<evidence type="ECO:0000256" key="5">
    <source>
        <dbReference type="ARBA" id="ARBA00023295"/>
    </source>
</evidence>
<dbReference type="InterPro" id="IPR027390">
    <property type="entry name" value="Endoglucanase_F_dom3"/>
</dbReference>
<dbReference type="Pfam" id="PF00553">
    <property type="entry name" value="CBM_2"/>
    <property type="match status" value="1"/>
</dbReference>
<feature type="domain" description="CBM2" evidence="9">
    <location>
        <begin position="35"/>
        <end position="145"/>
    </location>
</feature>
<evidence type="ECO:0000256" key="8">
    <source>
        <dbReference type="SAM" id="SignalP"/>
    </source>
</evidence>
<keyword evidence="4" id="KW-0119">Carbohydrate metabolism</keyword>
<sequence>MRFKPPGSPGTFRRRVAVTGVAVLGAGAVLAAGAPAYAAAGCTVVYKVQSQWTGGFTGDIQIKNTGDPLTSWNLQFDFPDAGQKAGQGWSGVYSQSGQHVTVTNAAWNGSLATGATVGTGFNGTFTSANPVPTSFTLNGTACNQTAAVPTVQISSPAANTRYTAPASIPITANATAAAGQTISRVEFYHDGLLLGSDTTAPYAYTWSGVPAQAAAYHLQAVAFDGAGTRSTTADVPVFVDAATTPAIVADATSLTLAAGASGSLKLALSKAPAANVSVAVARSAGTTAVTATPATLTFTPSNWSTGQSVTIAAATSATAGSTATISATASGHTAAQVAVTIVDEGSVDARFTQLYNDLKNPANGYFSPEGVPYHSIETLIDEAPDHGHETTSEAFSYWLWLEAEHGQVTGDWAAFNSAWATMEKYIIPSHADQPTNANYNAQKPATYAAEYPLPSQYPSQLDTGVSVGTDPLAAELKAAYGTDDIYGMHWLLDVDNTYGFGHCGDGTSRVTYINTFQRGPQESTFETVPQPSCDTFAHGGPNGYLDLFTKDASYAKQWKYTNAPDADSRAVQVAYWAYTWATEQGKASQISDAVAKAAKMGDYLRYSFYDKYFKNPGCASTSCTAGTGKSSSNNLMSWYYAWGGAYDTNAGWAWRIGSSTSHFGYQNPMAAYILSNVSAFNPKSPTAKADWQNSLNRQLEFYQWLQSSEGAIAGGATNSWNGNYSARPAGTPTFYGLAYVEAPVYEDPPSNRWFGMQTWSLERLAEYYYATGDTKAKSVLDKWVPWALANTTIEDDTFAIPSDLAWSGTPNTWNPSSPQANTGLHVTVTSRGQDLGVAGSYAKLLTYYAAKSGNAQAKTAAKGLLDAIWAFKDSKGVSVTETRADYNRMDDVYNASTGQGLYIPPGWSGEMPNGDVIKPGVSFLDIRSFYRNDPDFPKVEAYLNGGPAPTFNYHRFWAQVDVATGYADYARLFPEG</sequence>
<dbReference type="GO" id="GO:0030247">
    <property type="term" value="F:polysaccharide binding"/>
    <property type="evidence" value="ECO:0007669"/>
    <property type="project" value="UniProtKB-UniRule"/>
</dbReference>
<accession>A0A327Z2V8</accession>
<dbReference type="InterPro" id="IPR001919">
    <property type="entry name" value="CBD2"/>
</dbReference>
<dbReference type="EMBL" id="QLMJ01000018">
    <property type="protein sequence ID" value="RAK29293.1"/>
    <property type="molecule type" value="Genomic_DNA"/>
</dbReference>
<dbReference type="PROSITE" id="PS00561">
    <property type="entry name" value="CBM2_A"/>
    <property type="match status" value="1"/>
</dbReference>
<evidence type="ECO:0000313" key="11">
    <source>
        <dbReference type="Proteomes" id="UP000249341"/>
    </source>
</evidence>
<dbReference type="InterPro" id="IPR013783">
    <property type="entry name" value="Ig-like_fold"/>
</dbReference>
<dbReference type="InterPro" id="IPR018366">
    <property type="entry name" value="CBM2_CS"/>
</dbReference>
<dbReference type="GO" id="GO:0030245">
    <property type="term" value="P:cellulose catabolic process"/>
    <property type="evidence" value="ECO:0007669"/>
    <property type="project" value="UniProtKB-KW"/>
</dbReference>
<dbReference type="Gene3D" id="2.170.160.10">
    <property type="entry name" value="Endo-1,4-beta-glucanase f. Domain 2"/>
    <property type="match status" value="1"/>
</dbReference>
<feature type="chain" id="PRO_5016326400" evidence="8">
    <location>
        <begin position="32"/>
        <end position="976"/>
    </location>
</feature>
<evidence type="ECO:0000313" key="10">
    <source>
        <dbReference type="EMBL" id="RAK29293.1"/>
    </source>
</evidence>
<dbReference type="Gene3D" id="1.50.10.10">
    <property type="match status" value="1"/>
</dbReference>
<dbReference type="Gene3D" id="4.10.870.10">
    <property type="entry name" value="Endo-1,4-beta-glucanase f. Domain 3"/>
    <property type="match status" value="1"/>
</dbReference>
<evidence type="ECO:0000256" key="1">
    <source>
        <dbReference type="ARBA" id="ARBA00022729"/>
    </source>
</evidence>
<name>A0A327Z2V8_9ACTN</name>
<dbReference type="PRINTS" id="PR00844">
    <property type="entry name" value="GLHYDRLASE48"/>
</dbReference>
<dbReference type="SMART" id="SM00637">
    <property type="entry name" value="CBD_II"/>
    <property type="match status" value="1"/>
</dbReference>
<dbReference type="InterPro" id="IPR006311">
    <property type="entry name" value="TAT_signal"/>
</dbReference>
<dbReference type="SUPFAM" id="SSF49384">
    <property type="entry name" value="Carbohydrate-binding domain"/>
    <property type="match status" value="1"/>
</dbReference>
<proteinExistence type="predicted"/>
<dbReference type="PROSITE" id="PS51318">
    <property type="entry name" value="TAT"/>
    <property type="match status" value="1"/>
</dbReference>
<dbReference type="PROSITE" id="PS51173">
    <property type="entry name" value="CBM2"/>
    <property type="match status" value="1"/>
</dbReference>
<evidence type="ECO:0000256" key="6">
    <source>
        <dbReference type="ARBA" id="ARBA00023326"/>
    </source>
</evidence>
<dbReference type="Pfam" id="PF02011">
    <property type="entry name" value="Glyco_hydro_48"/>
    <property type="match status" value="1"/>
</dbReference>
<keyword evidence="6" id="KW-0624">Polysaccharide degradation</keyword>
<dbReference type="Gene3D" id="2.60.40.10">
    <property type="entry name" value="Immunoglobulins"/>
    <property type="match status" value="1"/>
</dbReference>
<feature type="active site" description="Nucleophile" evidence="7">
    <location>
        <position position="565"/>
    </location>
</feature>
<gene>
    <name evidence="10" type="ORF">B0I29_11885</name>
</gene>
<keyword evidence="2" id="KW-0378">Hydrolase</keyword>
<dbReference type="Gene3D" id="2.60.40.290">
    <property type="match status" value="1"/>
</dbReference>
<dbReference type="GO" id="GO:0008810">
    <property type="term" value="F:cellulase activity"/>
    <property type="evidence" value="ECO:0007669"/>
    <property type="project" value="InterPro"/>
</dbReference>
<organism evidence="10 11">
    <name type="scientific">Actinoplanes lutulentus</name>
    <dbReference type="NCBI Taxonomy" id="1287878"/>
    <lineage>
        <taxon>Bacteria</taxon>
        <taxon>Bacillati</taxon>
        <taxon>Actinomycetota</taxon>
        <taxon>Actinomycetes</taxon>
        <taxon>Micromonosporales</taxon>
        <taxon>Micromonosporaceae</taxon>
        <taxon>Actinoplanes</taxon>
    </lineage>
</organism>
<evidence type="ECO:0000256" key="3">
    <source>
        <dbReference type="ARBA" id="ARBA00023001"/>
    </source>
</evidence>
<dbReference type="InterPro" id="IPR000556">
    <property type="entry name" value="Glyco_hydro_48F"/>
</dbReference>
<dbReference type="Proteomes" id="UP000249341">
    <property type="component" value="Unassembled WGS sequence"/>
</dbReference>
<keyword evidence="11" id="KW-1185">Reference proteome</keyword>